<keyword evidence="2" id="KW-1185">Reference proteome</keyword>
<dbReference type="PANTHER" id="PTHR43459">
    <property type="entry name" value="ENOYL-COA HYDRATASE"/>
    <property type="match status" value="1"/>
</dbReference>
<keyword evidence="1" id="KW-0456">Lyase</keyword>
<organism evidence="1 2">
    <name type="scientific">Aeromicrobium fastidiosum</name>
    <dbReference type="NCBI Taxonomy" id="52699"/>
    <lineage>
        <taxon>Bacteria</taxon>
        <taxon>Bacillati</taxon>
        <taxon>Actinomycetota</taxon>
        <taxon>Actinomycetes</taxon>
        <taxon>Propionibacteriales</taxon>
        <taxon>Nocardioidaceae</taxon>
        <taxon>Aeromicrobium</taxon>
    </lineage>
</organism>
<dbReference type="Proteomes" id="UP001515100">
    <property type="component" value="Unassembled WGS sequence"/>
</dbReference>
<evidence type="ECO:0000313" key="2">
    <source>
        <dbReference type="Proteomes" id="UP001515100"/>
    </source>
</evidence>
<protein>
    <submittedName>
        <fullName evidence="1">Enoyl-CoA hydratase</fullName>
        <ecNumber evidence="1">4.2.1.17</ecNumber>
    </submittedName>
</protein>
<comment type="caution">
    <text evidence="1">The sequence shown here is derived from an EMBL/GenBank/DDBJ whole genome shotgun (WGS) entry which is preliminary data.</text>
</comment>
<dbReference type="EC" id="4.2.1.17" evidence="1"/>
<evidence type="ECO:0000313" key="1">
    <source>
        <dbReference type="EMBL" id="KAA1380100.1"/>
    </source>
</evidence>
<dbReference type="InterPro" id="IPR029045">
    <property type="entry name" value="ClpP/crotonase-like_dom_sf"/>
</dbReference>
<gene>
    <name evidence="1" type="ORF">ESP62_002540</name>
</gene>
<dbReference type="SUPFAM" id="SSF52096">
    <property type="entry name" value="ClpP/crotonase"/>
    <property type="match status" value="1"/>
</dbReference>
<dbReference type="InterPro" id="IPR001753">
    <property type="entry name" value="Enoyl-CoA_hydra/iso"/>
</dbReference>
<dbReference type="PANTHER" id="PTHR43459:SF1">
    <property type="entry name" value="EG:BACN32G11.4 PROTEIN"/>
    <property type="match status" value="1"/>
</dbReference>
<accession>A0A641APT5</accession>
<dbReference type="GO" id="GO:0004300">
    <property type="term" value="F:enoyl-CoA hydratase activity"/>
    <property type="evidence" value="ECO:0007669"/>
    <property type="project" value="UniProtKB-EC"/>
</dbReference>
<dbReference type="Gene3D" id="3.90.226.10">
    <property type="entry name" value="2-enoyl-CoA Hydratase, Chain A, domain 1"/>
    <property type="match status" value="1"/>
</dbReference>
<dbReference type="AlphaFoldDB" id="A0A641APT5"/>
<dbReference type="EMBL" id="SDPP02000001">
    <property type="protein sequence ID" value="KAA1380100.1"/>
    <property type="molecule type" value="Genomic_DNA"/>
</dbReference>
<name>A0A641APT5_9ACTN</name>
<dbReference type="OrthoDB" id="9777711at2"/>
<sequence>MSPTRASSRPGVFLNLFSKDSGVSSVVRTERAGGVATITLHRPARRNAWTVEMQAGYYDALAAAAADPDVRVVVVTGAGGSFCPGADTLALDTYSQTGTTNPLAAAIEQPEWFPSTVPKPMIAAVEGPCAGIGLVQALMCDIRVVAPTARLSTAFVRRGLPAMHGGEWLLERIAGAATAHELLLTGRTFDGTEAVRLGVAHEATDDPLARALELARDMSESCSPTSMAHVKERLWTSRSRTLDETVVEVDAVLDDFLSSDDFREGVASFVERRAPRFRGLSHPL</sequence>
<proteinExistence type="predicted"/>
<dbReference type="Pfam" id="PF00378">
    <property type="entry name" value="ECH_1"/>
    <property type="match status" value="1"/>
</dbReference>
<dbReference type="CDD" id="cd06558">
    <property type="entry name" value="crotonase-like"/>
    <property type="match status" value="1"/>
</dbReference>
<reference evidence="1" key="1">
    <citation type="submission" date="2019-09" db="EMBL/GenBank/DDBJ databases">
        <authorList>
            <person name="Li J."/>
        </authorList>
    </citation>
    <scope>NUCLEOTIDE SEQUENCE [LARGE SCALE GENOMIC DNA]</scope>
    <source>
        <strain evidence="1">NRBC 14897</strain>
    </source>
</reference>